<dbReference type="EMBL" id="MLAK01000638">
    <property type="protein sequence ID" value="OHT09486.1"/>
    <property type="molecule type" value="Genomic_DNA"/>
</dbReference>
<protein>
    <submittedName>
        <fullName evidence="1">Uncharacterized protein</fullName>
    </submittedName>
</protein>
<evidence type="ECO:0000313" key="1">
    <source>
        <dbReference type="EMBL" id="OHT09486.1"/>
    </source>
</evidence>
<dbReference type="RefSeq" id="XP_068362622.1">
    <property type="nucleotide sequence ID" value="XM_068491982.1"/>
</dbReference>
<comment type="caution">
    <text evidence="1">The sequence shown here is derived from an EMBL/GenBank/DDBJ whole genome shotgun (WGS) entry which is preliminary data.</text>
</comment>
<dbReference type="GeneID" id="94826686"/>
<sequence>MNIVLLLNILVISMIFFLWLILAQNSSKNESLFLSEIFIQLGNDDYFNIYPEYQENLTIDNVLSRLENKLLFYRSSFPTLSLNSFNFSHLEDEISFISENFYLMIRQDEERKMNYEQCLKDLECEILERIFQHHNLKLFDEDSLFNFIFAVNEKSKDKYKSFILYENVKFEYLSSSSIEKFISIFDVSYLTTQIWSSLCQRLMLSIPANEIANNNRYTLKVIEIPYKNTLNEGLTICGENILVIHVIVKLLKLLLLLFVIV</sequence>
<reference evidence="1" key="1">
    <citation type="submission" date="2016-10" db="EMBL/GenBank/DDBJ databases">
        <authorList>
            <person name="Benchimol M."/>
            <person name="Almeida L.G."/>
            <person name="Vasconcelos A.T."/>
            <person name="Perreira-Neves A."/>
            <person name="Rosa I.A."/>
            <person name="Tasca T."/>
            <person name="Bogo M.R."/>
            <person name="de Souza W."/>
        </authorList>
    </citation>
    <scope>NUCLEOTIDE SEQUENCE [LARGE SCALE GENOMIC DNA]</scope>
    <source>
        <strain evidence="1">K</strain>
    </source>
</reference>
<dbReference type="VEuPathDB" id="TrichDB:TRFO_04575"/>
<proteinExistence type="predicted"/>
<accession>A0A1J4KIG2</accession>
<name>A0A1J4KIG2_9EUKA</name>
<organism evidence="1 2">
    <name type="scientific">Tritrichomonas foetus</name>
    <dbReference type="NCBI Taxonomy" id="1144522"/>
    <lineage>
        <taxon>Eukaryota</taxon>
        <taxon>Metamonada</taxon>
        <taxon>Parabasalia</taxon>
        <taxon>Tritrichomonadida</taxon>
        <taxon>Tritrichomonadidae</taxon>
        <taxon>Tritrichomonas</taxon>
    </lineage>
</organism>
<keyword evidence="2" id="KW-1185">Reference proteome</keyword>
<gene>
    <name evidence="1" type="ORF">TRFO_04575</name>
</gene>
<evidence type="ECO:0000313" key="2">
    <source>
        <dbReference type="Proteomes" id="UP000179807"/>
    </source>
</evidence>
<dbReference type="AlphaFoldDB" id="A0A1J4KIG2"/>
<dbReference type="Proteomes" id="UP000179807">
    <property type="component" value="Unassembled WGS sequence"/>
</dbReference>